<dbReference type="AlphaFoldDB" id="A0A0F9LQI7"/>
<comment type="caution">
    <text evidence="2">The sequence shown here is derived from an EMBL/GenBank/DDBJ whole genome shotgun (WGS) entry which is preliminary data.</text>
</comment>
<feature type="non-terminal residue" evidence="2">
    <location>
        <position position="341"/>
    </location>
</feature>
<dbReference type="InterPro" id="IPR000330">
    <property type="entry name" value="SNF2_N"/>
</dbReference>
<name>A0A0F9LQI7_9ZZZZ</name>
<dbReference type="SUPFAM" id="SSF52540">
    <property type="entry name" value="P-loop containing nucleoside triphosphate hydrolases"/>
    <property type="match status" value="1"/>
</dbReference>
<evidence type="ECO:0000259" key="1">
    <source>
        <dbReference type="PROSITE" id="PS51192"/>
    </source>
</evidence>
<organism evidence="2">
    <name type="scientific">marine sediment metagenome</name>
    <dbReference type="NCBI Taxonomy" id="412755"/>
    <lineage>
        <taxon>unclassified sequences</taxon>
        <taxon>metagenomes</taxon>
        <taxon>ecological metagenomes</taxon>
    </lineage>
</organism>
<reference evidence="2" key="1">
    <citation type="journal article" date="2015" name="Nature">
        <title>Complex archaea that bridge the gap between prokaryotes and eukaryotes.</title>
        <authorList>
            <person name="Spang A."/>
            <person name="Saw J.H."/>
            <person name="Jorgensen S.L."/>
            <person name="Zaremba-Niedzwiedzka K."/>
            <person name="Martijn J."/>
            <person name="Lind A.E."/>
            <person name="van Eijk R."/>
            <person name="Schleper C."/>
            <person name="Guy L."/>
            <person name="Ettema T.J."/>
        </authorList>
    </citation>
    <scope>NUCLEOTIDE SEQUENCE</scope>
</reference>
<evidence type="ECO:0000313" key="2">
    <source>
        <dbReference type="EMBL" id="KKM97349.1"/>
    </source>
</evidence>
<gene>
    <name evidence="2" type="ORF">LCGC14_1168880</name>
</gene>
<dbReference type="PANTHER" id="PTHR45629">
    <property type="entry name" value="SNF2/RAD54 FAMILY MEMBER"/>
    <property type="match status" value="1"/>
</dbReference>
<proteinExistence type="predicted"/>
<protein>
    <recommendedName>
        <fullName evidence="1">Helicase ATP-binding domain-containing protein</fullName>
    </recommendedName>
</protein>
<dbReference type="InterPro" id="IPR038718">
    <property type="entry name" value="SNF2-like_sf"/>
</dbReference>
<dbReference type="GO" id="GO:0005524">
    <property type="term" value="F:ATP binding"/>
    <property type="evidence" value="ECO:0007669"/>
    <property type="project" value="InterPro"/>
</dbReference>
<dbReference type="InterPro" id="IPR014001">
    <property type="entry name" value="Helicase_ATP-bd"/>
</dbReference>
<dbReference type="InterPro" id="IPR050496">
    <property type="entry name" value="SNF2_RAD54_helicase_repair"/>
</dbReference>
<dbReference type="EMBL" id="LAZR01005757">
    <property type="protein sequence ID" value="KKM97349.1"/>
    <property type="molecule type" value="Genomic_DNA"/>
</dbReference>
<accession>A0A0F9LQI7</accession>
<dbReference type="Pfam" id="PF00176">
    <property type="entry name" value="SNF2-rel_dom"/>
    <property type="match status" value="1"/>
</dbReference>
<dbReference type="Gene3D" id="3.40.50.10810">
    <property type="entry name" value="Tandem AAA-ATPase domain"/>
    <property type="match status" value="1"/>
</dbReference>
<dbReference type="InterPro" id="IPR027417">
    <property type="entry name" value="P-loop_NTPase"/>
</dbReference>
<sequence length="341" mass="37924">MQLRVGSLVESKSAFTGIGKIVSISVEKKSANVGFFISPLSPDSNIVEVSGSDLIGKSELFEQTLVYCRIGKSENWRAGFYSGQRPNNKHLIIYNYDDSDVVSIEDIFVPNLLDQTQFSPAEFLAGRATTSPMYINDRTSFFNSYINQRASCSSISSIPSSAVNLEIHQLSVVLQVLNDNVQKYLLGDEVGLGKTIEAGFLVREHILEYTDKACVLILTPPSLVQQWQDEMSQKFHLEDVMDEDLDEEDQKVFIGSFLDILTSKFITKKPTMVVIDEGHQLGSFAWGDDNKDVFSQIASVCHHSISTIVLSGTPITGNTKNFLAMLHCLNPDSYLLNEDEI</sequence>
<dbReference type="PANTHER" id="PTHR45629:SF7">
    <property type="entry name" value="DNA EXCISION REPAIR PROTEIN ERCC-6-RELATED"/>
    <property type="match status" value="1"/>
</dbReference>
<dbReference type="SMART" id="SM00487">
    <property type="entry name" value="DEXDc"/>
    <property type="match status" value="1"/>
</dbReference>
<feature type="domain" description="Helicase ATP-binding" evidence="1">
    <location>
        <begin position="175"/>
        <end position="332"/>
    </location>
</feature>
<dbReference type="PROSITE" id="PS51192">
    <property type="entry name" value="HELICASE_ATP_BIND_1"/>
    <property type="match status" value="1"/>
</dbReference>